<reference evidence="3" key="1">
    <citation type="journal article" date="2014" name="Proc. Natl. Acad. Sci. U.S.A.">
        <title>Extensive sampling of basidiomycete genomes demonstrates inadequacy of the white-rot/brown-rot paradigm for wood decay fungi.</title>
        <authorList>
            <person name="Riley R."/>
            <person name="Salamov A.A."/>
            <person name="Brown D.W."/>
            <person name="Nagy L.G."/>
            <person name="Floudas D."/>
            <person name="Held B.W."/>
            <person name="Levasseur A."/>
            <person name="Lombard V."/>
            <person name="Morin E."/>
            <person name="Otillar R."/>
            <person name="Lindquist E.A."/>
            <person name="Sun H."/>
            <person name="LaButti K.M."/>
            <person name="Schmutz J."/>
            <person name="Jabbour D."/>
            <person name="Luo H."/>
            <person name="Baker S.E."/>
            <person name="Pisabarro A.G."/>
            <person name="Walton J.D."/>
            <person name="Blanchette R.A."/>
            <person name="Henrissat B."/>
            <person name="Martin F."/>
            <person name="Cullen D."/>
            <person name="Hibbett D.S."/>
            <person name="Grigoriev I.V."/>
        </authorList>
    </citation>
    <scope>NUCLEOTIDE SEQUENCE [LARGE SCALE GENOMIC DNA]</scope>
    <source>
        <strain evidence="3">CBS 339.88</strain>
    </source>
</reference>
<evidence type="ECO:0000313" key="3">
    <source>
        <dbReference type="Proteomes" id="UP000027222"/>
    </source>
</evidence>
<evidence type="ECO:0000313" key="2">
    <source>
        <dbReference type="EMBL" id="KDR85796.1"/>
    </source>
</evidence>
<accession>A0A067TRH7</accession>
<sequence length="95" mass="10619">MRRASRCQGSHFIPGYDAYATTFDSAPPNTILSDSGAPTSYFWPNSLPITRRTRRDRISGRRPYFPKTQTGWQEVSEVPQSVKELGFVGPPNKAG</sequence>
<dbReference type="AlphaFoldDB" id="A0A067TRH7"/>
<proteinExistence type="predicted"/>
<feature type="region of interest" description="Disordered" evidence="1">
    <location>
        <begin position="58"/>
        <end position="77"/>
    </location>
</feature>
<organism evidence="2 3">
    <name type="scientific">Galerina marginata (strain CBS 339.88)</name>
    <dbReference type="NCBI Taxonomy" id="685588"/>
    <lineage>
        <taxon>Eukaryota</taxon>
        <taxon>Fungi</taxon>
        <taxon>Dikarya</taxon>
        <taxon>Basidiomycota</taxon>
        <taxon>Agaricomycotina</taxon>
        <taxon>Agaricomycetes</taxon>
        <taxon>Agaricomycetidae</taxon>
        <taxon>Agaricales</taxon>
        <taxon>Agaricineae</taxon>
        <taxon>Strophariaceae</taxon>
        <taxon>Galerina</taxon>
    </lineage>
</organism>
<name>A0A067TRH7_GALM3</name>
<dbReference type="EMBL" id="KL142367">
    <property type="protein sequence ID" value="KDR85796.1"/>
    <property type="molecule type" value="Genomic_DNA"/>
</dbReference>
<protein>
    <submittedName>
        <fullName evidence="2">Uncharacterized protein</fullName>
    </submittedName>
</protein>
<evidence type="ECO:0000256" key="1">
    <source>
        <dbReference type="SAM" id="MobiDB-lite"/>
    </source>
</evidence>
<dbReference type="Proteomes" id="UP000027222">
    <property type="component" value="Unassembled WGS sequence"/>
</dbReference>
<keyword evidence="3" id="KW-1185">Reference proteome</keyword>
<gene>
    <name evidence="2" type="ORF">GALMADRAFT_234887</name>
</gene>
<dbReference type="HOGENOM" id="CLU_2372933_0_0_1"/>